<organism evidence="2 3">
    <name type="scientific">Sphingopyxis macrogoltabida</name>
    <name type="common">Sphingomonas macrogoltabidus</name>
    <dbReference type="NCBI Taxonomy" id="33050"/>
    <lineage>
        <taxon>Bacteria</taxon>
        <taxon>Pseudomonadati</taxon>
        <taxon>Pseudomonadota</taxon>
        <taxon>Alphaproteobacteria</taxon>
        <taxon>Sphingomonadales</taxon>
        <taxon>Sphingomonadaceae</taxon>
        <taxon>Sphingopyxis</taxon>
    </lineage>
</organism>
<evidence type="ECO:0008006" key="4">
    <source>
        <dbReference type="Google" id="ProtNLM"/>
    </source>
</evidence>
<dbReference type="Pfam" id="PF03203">
    <property type="entry name" value="MerC"/>
    <property type="match status" value="1"/>
</dbReference>
<dbReference type="EMBL" id="QFPJ01000022">
    <property type="protein sequence ID" value="PZQ21855.1"/>
    <property type="molecule type" value="Genomic_DNA"/>
</dbReference>
<keyword evidence="1" id="KW-0472">Membrane</keyword>
<gene>
    <name evidence="2" type="ORF">DI569_10505</name>
</gene>
<dbReference type="InterPro" id="IPR004891">
    <property type="entry name" value="Mercury-R_MerC"/>
</dbReference>
<feature type="transmembrane region" description="Helical" evidence="1">
    <location>
        <begin position="141"/>
        <end position="158"/>
    </location>
</feature>
<protein>
    <recommendedName>
        <fullName evidence="4">MerC domain-containing protein</fullName>
    </recommendedName>
</protein>
<feature type="transmembrane region" description="Helical" evidence="1">
    <location>
        <begin position="108"/>
        <end position="135"/>
    </location>
</feature>
<evidence type="ECO:0000313" key="2">
    <source>
        <dbReference type="EMBL" id="PZQ21855.1"/>
    </source>
</evidence>
<dbReference type="Proteomes" id="UP000248597">
    <property type="component" value="Unassembled WGS sequence"/>
</dbReference>
<sequence>MSAAICAGVVPRATSRAEPSGRVTRIIWDILECGLSGGVKQRPFASMRKGRQGPDSDEACNDTLYHYELAVPPPPTVAPERNRMCLPAPTVHRPPPPARARAADMVGVGLSFACLVHCLALPMLLIAAPAVGAWLPLSDRFHALILLLAVPAAAIALADGWRRHRHSGPVAAAFAGLLLLAAGLAAHEGWIADLDPETGDRLLTSLGALSLASAHIANGRLRHGRRDHAPEF</sequence>
<accession>A0A2W5L5B0</accession>
<comment type="caution">
    <text evidence="2">The sequence shown here is derived from an EMBL/GenBank/DDBJ whole genome shotgun (WGS) entry which is preliminary data.</text>
</comment>
<dbReference type="GO" id="GO:0016020">
    <property type="term" value="C:membrane"/>
    <property type="evidence" value="ECO:0007669"/>
    <property type="project" value="InterPro"/>
</dbReference>
<dbReference type="GO" id="GO:0015097">
    <property type="term" value="F:mercury ion transmembrane transporter activity"/>
    <property type="evidence" value="ECO:0007669"/>
    <property type="project" value="InterPro"/>
</dbReference>
<name>A0A2W5L5B0_SPHMC</name>
<keyword evidence="1" id="KW-0812">Transmembrane</keyword>
<proteinExistence type="predicted"/>
<feature type="transmembrane region" description="Helical" evidence="1">
    <location>
        <begin position="170"/>
        <end position="190"/>
    </location>
</feature>
<evidence type="ECO:0000256" key="1">
    <source>
        <dbReference type="SAM" id="Phobius"/>
    </source>
</evidence>
<evidence type="ECO:0000313" key="3">
    <source>
        <dbReference type="Proteomes" id="UP000248597"/>
    </source>
</evidence>
<feature type="transmembrane region" description="Helical" evidence="1">
    <location>
        <begin position="202"/>
        <end position="221"/>
    </location>
</feature>
<keyword evidence="1" id="KW-1133">Transmembrane helix</keyword>
<dbReference type="AlphaFoldDB" id="A0A2W5L5B0"/>
<reference evidence="2 3" key="1">
    <citation type="submission" date="2017-08" db="EMBL/GenBank/DDBJ databases">
        <title>Infants hospitalized years apart are colonized by the same room-sourced microbial strains.</title>
        <authorList>
            <person name="Brooks B."/>
            <person name="Olm M.R."/>
            <person name="Firek B.A."/>
            <person name="Baker R."/>
            <person name="Thomas B.C."/>
            <person name="Morowitz M.J."/>
            <person name="Banfield J.F."/>
        </authorList>
    </citation>
    <scope>NUCLEOTIDE SEQUENCE [LARGE SCALE GENOMIC DNA]</scope>
    <source>
        <strain evidence="2">S2_005_003_R2_47</strain>
    </source>
</reference>